<feature type="transmembrane region" description="Helical" evidence="4">
    <location>
        <begin position="211"/>
        <end position="231"/>
    </location>
</feature>
<dbReference type="CDD" id="cd17370">
    <property type="entry name" value="MFS_MJ1317_like"/>
    <property type="match status" value="1"/>
</dbReference>
<dbReference type="Proteomes" id="UP001168540">
    <property type="component" value="Unassembled WGS sequence"/>
</dbReference>
<dbReference type="PANTHER" id="PTHR23518:SF2">
    <property type="entry name" value="MAJOR FACILITATOR SUPERFAMILY TRANSPORTER"/>
    <property type="match status" value="1"/>
</dbReference>
<evidence type="ECO:0000256" key="4">
    <source>
        <dbReference type="SAM" id="Phobius"/>
    </source>
</evidence>
<keyword evidence="1 4" id="KW-0812">Transmembrane</keyword>
<dbReference type="Pfam" id="PF07690">
    <property type="entry name" value="MFS_1"/>
    <property type="match status" value="1"/>
</dbReference>
<dbReference type="PROSITE" id="PS50850">
    <property type="entry name" value="MFS"/>
    <property type="match status" value="1"/>
</dbReference>
<feature type="transmembrane region" description="Helical" evidence="4">
    <location>
        <begin position="251"/>
        <end position="269"/>
    </location>
</feature>
<dbReference type="Gene3D" id="1.20.1250.20">
    <property type="entry name" value="MFS general substrate transporter like domains"/>
    <property type="match status" value="1"/>
</dbReference>
<evidence type="ECO:0000256" key="2">
    <source>
        <dbReference type="ARBA" id="ARBA00022989"/>
    </source>
</evidence>
<keyword evidence="2 4" id="KW-1133">Transmembrane helix</keyword>
<feature type="transmembrane region" description="Helical" evidence="4">
    <location>
        <begin position="342"/>
        <end position="364"/>
    </location>
</feature>
<feature type="transmembrane region" description="Helical" evidence="4">
    <location>
        <begin position="370"/>
        <end position="389"/>
    </location>
</feature>
<feature type="transmembrane region" description="Helical" evidence="4">
    <location>
        <begin position="281"/>
        <end position="301"/>
    </location>
</feature>
<evidence type="ECO:0000313" key="7">
    <source>
        <dbReference type="Proteomes" id="UP001168540"/>
    </source>
</evidence>
<protein>
    <submittedName>
        <fullName evidence="6">MFS transporter</fullName>
    </submittedName>
</protein>
<keyword evidence="3 4" id="KW-0472">Membrane</keyword>
<name>A0ABT7XU30_9NEIS</name>
<keyword evidence="7" id="KW-1185">Reference proteome</keyword>
<feature type="transmembrane region" description="Helical" evidence="4">
    <location>
        <begin position="172"/>
        <end position="191"/>
    </location>
</feature>
<accession>A0ABT7XU30</accession>
<dbReference type="SUPFAM" id="SSF103473">
    <property type="entry name" value="MFS general substrate transporter"/>
    <property type="match status" value="1"/>
</dbReference>
<gene>
    <name evidence="6" type="ORF">QU481_20990</name>
</gene>
<organism evidence="6 7">
    <name type="scientific">Crenobacter oryzisoli</name>
    <dbReference type="NCBI Taxonomy" id="3056844"/>
    <lineage>
        <taxon>Bacteria</taxon>
        <taxon>Pseudomonadati</taxon>
        <taxon>Pseudomonadota</taxon>
        <taxon>Betaproteobacteria</taxon>
        <taxon>Neisseriales</taxon>
        <taxon>Neisseriaceae</taxon>
        <taxon>Crenobacter</taxon>
    </lineage>
</organism>
<dbReference type="PANTHER" id="PTHR23518">
    <property type="entry name" value="C-METHYLTRANSFERASE"/>
    <property type="match status" value="1"/>
</dbReference>
<evidence type="ECO:0000256" key="3">
    <source>
        <dbReference type="ARBA" id="ARBA00023136"/>
    </source>
</evidence>
<sequence>MAVADHTISIPRTVWVLGFVSLSMDLSSELIHSLLPIFMVSTLGISMLTLGVIEGIAEATALIAKVFSGMVSDLIRRRKVLLLLGYGLAALTKPLFPMAHSADTVFTARFLDRIGKGIRGAPRDALVADVAPPAIRGTCFGLRQSMDTVGAVLGPLAAILLLYLLNSNIQRVLWFAVLPAAVTMLLLWFGIRETAPSEPAATHRFPIRRALLNRLAPAYWYVVALGAIFTLARFSEAFLVLRAQQMGLPTLWIPLVMVVMSLLYTVSAYPAGWLSDRLSRVALLGASLVMLIGADLLLAQATDTPMLMAGVALWGLHMGFSQGLLATLVADTSPAELKGTAFGLFNMVSGLAMLCASVIAGWLWQKHGSVATFYVGAVFAGLSLLVLLFRPMPAR</sequence>
<dbReference type="InterPro" id="IPR011701">
    <property type="entry name" value="MFS"/>
</dbReference>
<dbReference type="RefSeq" id="WP_289831965.1">
    <property type="nucleotide sequence ID" value="NZ_JAUEDK010000061.1"/>
</dbReference>
<evidence type="ECO:0000259" key="5">
    <source>
        <dbReference type="PROSITE" id="PS50850"/>
    </source>
</evidence>
<feature type="transmembrane region" description="Helical" evidence="4">
    <location>
        <begin position="307"/>
        <end position="330"/>
    </location>
</feature>
<comment type="caution">
    <text evidence="6">The sequence shown here is derived from an EMBL/GenBank/DDBJ whole genome shotgun (WGS) entry which is preliminary data.</text>
</comment>
<evidence type="ECO:0000256" key="1">
    <source>
        <dbReference type="ARBA" id="ARBA00022692"/>
    </source>
</evidence>
<dbReference type="InterPro" id="IPR020846">
    <property type="entry name" value="MFS_dom"/>
</dbReference>
<feature type="domain" description="Major facilitator superfamily (MFS) profile" evidence="5">
    <location>
        <begin position="13"/>
        <end position="395"/>
    </location>
</feature>
<proteinExistence type="predicted"/>
<dbReference type="InterPro" id="IPR036259">
    <property type="entry name" value="MFS_trans_sf"/>
</dbReference>
<reference evidence="6" key="1">
    <citation type="submission" date="2023-06" db="EMBL/GenBank/DDBJ databases">
        <authorList>
            <person name="Zhang S."/>
        </authorList>
    </citation>
    <scope>NUCLEOTIDE SEQUENCE</scope>
    <source>
        <strain evidence="6">SG2303</strain>
    </source>
</reference>
<dbReference type="EMBL" id="JAUEDK010000061">
    <property type="protein sequence ID" value="MDN0077313.1"/>
    <property type="molecule type" value="Genomic_DNA"/>
</dbReference>
<evidence type="ECO:0000313" key="6">
    <source>
        <dbReference type="EMBL" id="MDN0077313.1"/>
    </source>
</evidence>